<dbReference type="Pfam" id="PF05135">
    <property type="entry name" value="Phage_connect_1"/>
    <property type="match status" value="1"/>
</dbReference>
<dbReference type="Proteomes" id="UP000254621">
    <property type="component" value="Unassembled WGS sequence"/>
</dbReference>
<dbReference type="OrthoDB" id="2149719at2"/>
<name>A0A0R2GZX4_WEIVI</name>
<proteinExistence type="predicted"/>
<dbReference type="InterPro" id="IPR006450">
    <property type="entry name" value="Phage_HK97_gp6-like"/>
</dbReference>
<dbReference type="NCBIfam" id="TIGR01560">
    <property type="entry name" value="put_DNA_pack"/>
    <property type="match status" value="1"/>
</dbReference>
<dbReference type="Proteomes" id="UP000051992">
    <property type="component" value="Unassembled WGS sequence"/>
</dbReference>
<organism evidence="1 3">
    <name type="scientific">Weissella viridescens</name>
    <name type="common">Lactobacillus viridescens</name>
    <dbReference type="NCBI Taxonomy" id="1629"/>
    <lineage>
        <taxon>Bacteria</taxon>
        <taxon>Bacillati</taxon>
        <taxon>Bacillota</taxon>
        <taxon>Bacilli</taxon>
        <taxon>Lactobacillales</taxon>
        <taxon>Lactobacillaceae</taxon>
        <taxon>Weissella</taxon>
    </lineage>
</organism>
<keyword evidence="3" id="KW-1185">Reference proteome</keyword>
<dbReference type="Gene3D" id="1.10.3230.30">
    <property type="entry name" value="Phage gp6-like head-tail connector protein"/>
    <property type="match status" value="1"/>
</dbReference>
<dbReference type="STRING" id="1629.IV50_GL001193"/>
<sequence>MTEESSKDGQKEPLKQLKLSLRLDMDEDDDLLQLYLDTATAYIQGAVGDETSKFWQLESVKALFRTALIAQATGYYTARTSLSNIPMSPVNMSVNSIVGQLRGRYATYLERMEG</sequence>
<dbReference type="PATRIC" id="fig|1629.5.peg.1207"/>
<dbReference type="EMBL" id="JQBM01000003">
    <property type="protein sequence ID" value="KRN46210.1"/>
    <property type="molecule type" value="Genomic_DNA"/>
</dbReference>
<protein>
    <submittedName>
        <fullName evidence="2">Uncharacterized phage protein (Possible DNA packaging)</fullName>
    </submittedName>
</protein>
<dbReference type="EMBL" id="UHIV01000007">
    <property type="protein sequence ID" value="SUP61419.1"/>
    <property type="molecule type" value="Genomic_DNA"/>
</dbReference>
<evidence type="ECO:0000313" key="2">
    <source>
        <dbReference type="EMBL" id="SUP61419.1"/>
    </source>
</evidence>
<dbReference type="CDD" id="cd08054">
    <property type="entry name" value="gp6"/>
    <property type="match status" value="1"/>
</dbReference>
<reference evidence="2 4" key="2">
    <citation type="submission" date="2018-06" db="EMBL/GenBank/DDBJ databases">
        <authorList>
            <consortium name="Pathogen Informatics"/>
            <person name="Doyle S."/>
        </authorList>
    </citation>
    <scope>NUCLEOTIDE SEQUENCE [LARGE SCALE GENOMIC DNA]</scope>
    <source>
        <strain evidence="2 4">NCTC13645</strain>
    </source>
</reference>
<reference evidence="1 3" key="1">
    <citation type="journal article" date="2015" name="Genome Announc.">
        <title>Expanding the biotechnology potential of lactobacilli through comparative genomics of 213 strains and associated genera.</title>
        <authorList>
            <person name="Sun Z."/>
            <person name="Harris H.M."/>
            <person name="McCann A."/>
            <person name="Guo C."/>
            <person name="Argimon S."/>
            <person name="Zhang W."/>
            <person name="Yang X."/>
            <person name="Jeffery I.B."/>
            <person name="Cooney J.C."/>
            <person name="Kagawa T.F."/>
            <person name="Liu W."/>
            <person name="Song Y."/>
            <person name="Salvetti E."/>
            <person name="Wrobel A."/>
            <person name="Rasinkangas P."/>
            <person name="Parkhill J."/>
            <person name="Rea M.C."/>
            <person name="O'Sullivan O."/>
            <person name="Ritari J."/>
            <person name="Douillard F.P."/>
            <person name="Paul Ross R."/>
            <person name="Yang R."/>
            <person name="Briner A.E."/>
            <person name="Felis G.E."/>
            <person name="de Vos W.M."/>
            <person name="Barrangou R."/>
            <person name="Klaenhammer T.R."/>
            <person name="Caufield P.W."/>
            <person name="Cui Y."/>
            <person name="Zhang H."/>
            <person name="O'Toole P.W."/>
        </authorList>
    </citation>
    <scope>NUCLEOTIDE SEQUENCE [LARGE SCALE GENOMIC DNA]</scope>
    <source>
        <strain evidence="1 3">DSM 20410</strain>
    </source>
</reference>
<evidence type="ECO:0000313" key="3">
    <source>
        <dbReference type="Proteomes" id="UP000051992"/>
    </source>
</evidence>
<accession>A0A0R2GZX4</accession>
<evidence type="ECO:0000313" key="4">
    <source>
        <dbReference type="Proteomes" id="UP000254621"/>
    </source>
</evidence>
<gene>
    <name evidence="1" type="ORF">IV50_GL001193</name>
    <name evidence="2" type="ORF">NCTC13645_02575</name>
</gene>
<dbReference type="RefSeq" id="WP_057746478.1">
    <property type="nucleotide sequence ID" value="NZ_JQBM01000003.1"/>
</dbReference>
<dbReference type="InterPro" id="IPR021146">
    <property type="entry name" value="Phage_gp6-like_head-tail"/>
</dbReference>
<evidence type="ECO:0000313" key="1">
    <source>
        <dbReference type="EMBL" id="KRN46210.1"/>
    </source>
</evidence>
<dbReference type="AlphaFoldDB" id="A0A0R2GZX4"/>